<dbReference type="Gene3D" id="3.40.50.1000">
    <property type="entry name" value="HAD superfamily/HAD-like"/>
    <property type="match status" value="1"/>
</dbReference>
<comment type="caution">
    <text evidence="1">The sequence shown here is derived from an EMBL/GenBank/DDBJ whole genome shotgun (WGS) entry which is preliminary data.</text>
</comment>
<dbReference type="HOGENOM" id="CLU_045011_19_2_11"/>
<evidence type="ECO:0000313" key="2">
    <source>
        <dbReference type="Proteomes" id="UP000006072"/>
    </source>
</evidence>
<dbReference type="NCBIfam" id="TIGR01549">
    <property type="entry name" value="HAD-SF-IA-v1"/>
    <property type="match status" value="1"/>
</dbReference>
<dbReference type="PANTHER" id="PTHR43434">
    <property type="entry name" value="PHOSPHOGLYCOLATE PHOSPHATASE"/>
    <property type="match status" value="1"/>
</dbReference>
<dbReference type="InterPro" id="IPR006439">
    <property type="entry name" value="HAD-SF_hydro_IA"/>
</dbReference>
<dbReference type="Pfam" id="PF13419">
    <property type="entry name" value="HAD_2"/>
    <property type="match status" value="1"/>
</dbReference>
<dbReference type="EMBL" id="ALQA01000003">
    <property type="protein sequence ID" value="EJZ12357.1"/>
    <property type="molecule type" value="Genomic_DNA"/>
</dbReference>
<dbReference type="RefSeq" id="WP_003928884.1">
    <property type="nucleotide sequence ID" value="NZ_JH814684.1"/>
</dbReference>
<evidence type="ECO:0000313" key="1">
    <source>
        <dbReference type="EMBL" id="EJZ12357.1"/>
    </source>
</evidence>
<dbReference type="InterPro" id="IPR023214">
    <property type="entry name" value="HAD_sf"/>
</dbReference>
<reference evidence="1 2" key="1">
    <citation type="journal article" date="2012" name="J. Bacteriol.">
        <title>Complete Genome Sequence of Mycobacterium vaccae Type Strain ATCC 25954.</title>
        <authorList>
            <person name="Ho Y.S."/>
            <person name="Adroub S.A."/>
            <person name="Abadi M."/>
            <person name="Al Alwan B."/>
            <person name="Alkhateeb R."/>
            <person name="Gao G."/>
            <person name="Ragab A."/>
            <person name="Ali S."/>
            <person name="van Soolingen D."/>
            <person name="Bitter W."/>
            <person name="Pain A."/>
            <person name="Abdallah A.M."/>
        </authorList>
    </citation>
    <scope>NUCLEOTIDE SEQUENCE [LARGE SCALE GENOMIC DNA]</scope>
    <source>
        <strain evidence="1 2">ATCC 25954</strain>
    </source>
</reference>
<dbReference type="InterPro" id="IPR023198">
    <property type="entry name" value="PGP-like_dom2"/>
</dbReference>
<dbReference type="InterPro" id="IPR036412">
    <property type="entry name" value="HAD-like_sf"/>
</dbReference>
<dbReference type="Gene3D" id="1.10.150.240">
    <property type="entry name" value="Putative phosphatase, domain 2"/>
    <property type="match status" value="1"/>
</dbReference>
<dbReference type="SUPFAM" id="SSF56784">
    <property type="entry name" value="HAD-like"/>
    <property type="match status" value="1"/>
</dbReference>
<dbReference type="InterPro" id="IPR050155">
    <property type="entry name" value="HAD-like_hydrolase_sf"/>
</dbReference>
<dbReference type="PANTHER" id="PTHR43434:SF16">
    <property type="entry name" value="BLL8046 PROTEIN"/>
    <property type="match status" value="1"/>
</dbReference>
<gene>
    <name evidence="1" type="ORF">MVAC_02094</name>
</gene>
<dbReference type="SFLD" id="SFLDS00003">
    <property type="entry name" value="Haloacid_Dehalogenase"/>
    <property type="match status" value="1"/>
</dbReference>
<dbReference type="SFLD" id="SFLDG01135">
    <property type="entry name" value="C1.5.6:_HAD__Beta-PGM__Phospha"/>
    <property type="match status" value="1"/>
</dbReference>
<dbReference type="Proteomes" id="UP000006072">
    <property type="component" value="Unassembled WGS sequence"/>
</dbReference>
<dbReference type="AlphaFoldDB" id="K0UYY5"/>
<organism evidence="1 2">
    <name type="scientific">Mycolicibacterium vaccae ATCC 25954</name>
    <dbReference type="NCBI Taxonomy" id="1194972"/>
    <lineage>
        <taxon>Bacteria</taxon>
        <taxon>Bacillati</taxon>
        <taxon>Actinomycetota</taxon>
        <taxon>Actinomycetes</taxon>
        <taxon>Mycobacteriales</taxon>
        <taxon>Mycobacteriaceae</taxon>
        <taxon>Mycolicibacterium</taxon>
    </lineage>
</organism>
<dbReference type="SFLD" id="SFLDG01129">
    <property type="entry name" value="C1.5:_HAD__Beta-PGM__Phosphata"/>
    <property type="match status" value="1"/>
</dbReference>
<name>K0UYY5_MYCVA</name>
<dbReference type="NCBIfam" id="TIGR01509">
    <property type="entry name" value="HAD-SF-IA-v3"/>
    <property type="match status" value="1"/>
</dbReference>
<dbReference type="InterPro" id="IPR041492">
    <property type="entry name" value="HAD_2"/>
</dbReference>
<dbReference type="GO" id="GO:0006281">
    <property type="term" value="P:DNA repair"/>
    <property type="evidence" value="ECO:0007669"/>
    <property type="project" value="TreeGrafter"/>
</dbReference>
<dbReference type="PATRIC" id="fig|1194972.3.peg.426"/>
<protein>
    <submittedName>
        <fullName evidence="1">HAD family hydrolase</fullName>
    </submittedName>
</protein>
<keyword evidence="1" id="KW-0378">Hydrolase</keyword>
<dbReference type="GO" id="GO:0005829">
    <property type="term" value="C:cytosol"/>
    <property type="evidence" value="ECO:0007669"/>
    <property type="project" value="TreeGrafter"/>
</dbReference>
<proteinExistence type="predicted"/>
<dbReference type="eggNOG" id="COG0546">
    <property type="taxonomic scope" value="Bacteria"/>
</dbReference>
<sequence>MSDRARTGSETAPPAVLFDIDGTLVDSVYLHVSAWLRAFDAEDIPVEGWRIHRCIGMDGTTLMRTLAGEVSQDVLDSLKARHSEFYRETAGLLTPLPGARDLLRRVAELGLQVVLATSAPEDELRLLREVLDCDEVVAAVTSSEDVDTAKPKPDIVQVALQRAGVNADDAVFLGDAVWDCEAARRAGVRSLAVLSGGVSRGELREAGAKDVFENPEELLAKLESTVIGELARRVSS</sequence>
<dbReference type="GO" id="GO:0008967">
    <property type="term" value="F:phosphoglycolate phosphatase activity"/>
    <property type="evidence" value="ECO:0007669"/>
    <property type="project" value="TreeGrafter"/>
</dbReference>
<accession>K0UYY5</accession>
<keyword evidence="2" id="KW-1185">Reference proteome</keyword>